<dbReference type="GO" id="GO:1990189">
    <property type="term" value="F:protein N-terminal-serine acetyltransferase activity"/>
    <property type="evidence" value="ECO:0007669"/>
    <property type="project" value="UniProtKB-EC"/>
</dbReference>
<dbReference type="GO" id="GO:0005634">
    <property type="term" value="C:nucleus"/>
    <property type="evidence" value="ECO:0007669"/>
    <property type="project" value="UniProtKB-SubCell"/>
</dbReference>
<dbReference type="SUPFAM" id="SSF55729">
    <property type="entry name" value="Acyl-CoA N-acyltransferases (Nat)"/>
    <property type="match status" value="1"/>
</dbReference>
<evidence type="ECO:0000256" key="2">
    <source>
        <dbReference type="ARBA" id="ARBA00004496"/>
    </source>
</evidence>
<evidence type="ECO:0000256" key="9">
    <source>
        <dbReference type="ARBA" id="ARBA00023315"/>
    </source>
</evidence>
<keyword evidence="6" id="KW-0963">Cytoplasm</keyword>
<comment type="subcellular location">
    <subcellularLocation>
        <location evidence="2">Cytoplasm</location>
    </subcellularLocation>
    <subcellularLocation>
        <location evidence="1">Nucleus</location>
    </subcellularLocation>
</comment>
<keyword evidence="8" id="KW-0539">Nucleus</keyword>
<keyword evidence="7" id="KW-0808">Transferase</keyword>
<comment type="catalytic activity">
    <reaction evidence="10">
        <text>N-terminal L-seryl-[histone H2A] + acetyl-CoA = N-terminal N(alpha)-acetyl-L-seryl-[histone H2A] + CoA + H(+)</text>
        <dbReference type="Rhea" id="RHEA:50600"/>
        <dbReference type="Rhea" id="RHEA-COMP:12742"/>
        <dbReference type="Rhea" id="RHEA-COMP:12744"/>
        <dbReference type="ChEBI" id="CHEBI:15378"/>
        <dbReference type="ChEBI" id="CHEBI:57287"/>
        <dbReference type="ChEBI" id="CHEBI:57288"/>
        <dbReference type="ChEBI" id="CHEBI:64738"/>
        <dbReference type="ChEBI" id="CHEBI:83690"/>
        <dbReference type="EC" id="2.3.1.257"/>
    </reaction>
</comment>
<dbReference type="PROSITE" id="PS51186">
    <property type="entry name" value="GNAT"/>
    <property type="match status" value="1"/>
</dbReference>
<protein>
    <recommendedName>
        <fullName evidence="5">N-alpha-acetyltransferase 40</fullName>
        <ecNumber evidence="4">2.3.1.257</ecNumber>
    </recommendedName>
</protein>
<comment type="catalytic activity">
    <reaction evidence="11">
        <text>N-terminal L-seryl-[histone H4] + acetyl-CoA = N-terminal N(alpha)-acetyl-L-seryl-[histone H4] + CoA + H(+)</text>
        <dbReference type="Rhea" id="RHEA:50596"/>
        <dbReference type="Rhea" id="RHEA-COMP:12740"/>
        <dbReference type="Rhea" id="RHEA-COMP:12743"/>
        <dbReference type="ChEBI" id="CHEBI:15378"/>
        <dbReference type="ChEBI" id="CHEBI:57287"/>
        <dbReference type="ChEBI" id="CHEBI:57288"/>
        <dbReference type="ChEBI" id="CHEBI:64738"/>
        <dbReference type="ChEBI" id="CHEBI:83690"/>
        <dbReference type="EC" id="2.3.1.257"/>
    </reaction>
</comment>
<dbReference type="AlphaFoldDB" id="A0A7S1FZT1"/>
<evidence type="ECO:0000256" key="11">
    <source>
        <dbReference type="ARBA" id="ARBA00049524"/>
    </source>
</evidence>
<dbReference type="InterPro" id="IPR039949">
    <property type="entry name" value="NAA40"/>
</dbReference>
<evidence type="ECO:0000256" key="5">
    <source>
        <dbReference type="ARBA" id="ARBA00015043"/>
    </source>
</evidence>
<evidence type="ECO:0000256" key="10">
    <source>
        <dbReference type="ARBA" id="ARBA00047821"/>
    </source>
</evidence>
<dbReference type="EC" id="2.3.1.257" evidence="4"/>
<dbReference type="GO" id="GO:0010485">
    <property type="term" value="F:histone H4 acetyltransferase activity"/>
    <property type="evidence" value="ECO:0007669"/>
    <property type="project" value="InterPro"/>
</dbReference>
<name>A0A7S1FZT1_9STRA</name>
<gene>
    <name evidence="13" type="ORF">CHYS00102_LOCUS26999</name>
</gene>
<evidence type="ECO:0000256" key="4">
    <source>
        <dbReference type="ARBA" id="ARBA00012950"/>
    </source>
</evidence>
<proteinExistence type="inferred from homology"/>
<dbReference type="CDD" id="cd04301">
    <property type="entry name" value="NAT_SF"/>
    <property type="match status" value="1"/>
</dbReference>
<dbReference type="EMBL" id="HBFR01037067">
    <property type="protein sequence ID" value="CAD8899783.1"/>
    <property type="molecule type" value="Transcribed_RNA"/>
</dbReference>
<dbReference type="PANTHER" id="PTHR20531">
    <property type="entry name" value="N-ALPHA-ACETYLTRANSFERASE 40"/>
    <property type="match status" value="1"/>
</dbReference>
<dbReference type="Pfam" id="PF00583">
    <property type="entry name" value="Acetyltransf_1"/>
    <property type="match status" value="1"/>
</dbReference>
<dbReference type="Gene3D" id="3.40.630.30">
    <property type="match status" value="1"/>
</dbReference>
<dbReference type="GO" id="GO:0005737">
    <property type="term" value="C:cytoplasm"/>
    <property type="evidence" value="ECO:0007669"/>
    <property type="project" value="UniProtKB-SubCell"/>
</dbReference>
<organism evidence="13">
    <name type="scientific">Corethron hystrix</name>
    <dbReference type="NCBI Taxonomy" id="216773"/>
    <lineage>
        <taxon>Eukaryota</taxon>
        <taxon>Sar</taxon>
        <taxon>Stramenopiles</taxon>
        <taxon>Ochrophyta</taxon>
        <taxon>Bacillariophyta</taxon>
        <taxon>Coscinodiscophyceae</taxon>
        <taxon>Corethrophycidae</taxon>
        <taxon>Corethrales</taxon>
        <taxon>Corethraceae</taxon>
        <taxon>Corethron</taxon>
    </lineage>
</organism>
<evidence type="ECO:0000256" key="7">
    <source>
        <dbReference type="ARBA" id="ARBA00022679"/>
    </source>
</evidence>
<comment type="similarity">
    <text evidence="3">Belongs to the acetyltransferase family. NAA40 subfamily.</text>
</comment>
<evidence type="ECO:0000259" key="12">
    <source>
        <dbReference type="PROSITE" id="PS51186"/>
    </source>
</evidence>
<dbReference type="GO" id="GO:0043998">
    <property type="term" value="F:histone H2A acetyltransferase activity"/>
    <property type="evidence" value="ECO:0007669"/>
    <property type="project" value="InterPro"/>
</dbReference>
<feature type="domain" description="N-acetyltransferase" evidence="12">
    <location>
        <begin position="75"/>
        <end position="225"/>
    </location>
</feature>
<evidence type="ECO:0000256" key="6">
    <source>
        <dbReference type="ARBA" id="ARBA00022490"/>
    </source>
</evidence>
<dbReference type="PANTHER" id="PTHR20531:SF1">
    <property type="entry name" value="N-ALPHA-ACETYLTRANSFERASE 40"/>
    <property type="match status" value="1"/>
</dbReference>
<dbReference type="InterPro" id="IPR000182">
    <property type="entry name" value="GNAT_dom"/>
</dbReference>
<evidence type="ECO:0000256" key="3">
    <source>
        <dbReference type="ARBA" id="ARBA00008870"/>
    </source>
</evidence>
<evidence type="ECO:0000256" key="8">
    <source>
        <dbReference type="ARBA" id="ARBA00023242"/>
    </source>
</evidence>
<evidence type="ECO:0000256" key="1">
    <source>
        <dbReference type="ARBA" id="ARBA00004123"/>
    </source>
</evidence>
<evidence type="ECO:0000313" key="13">
    <source>
        <dbReference type="EMBL" id="CAD8899783.1"/>
    </source>
</evidence>
<keyword evidence="9" id="KW-0012">Acyltransferase</keyword>
<sequence>MRTLPPAVYNEFKERLDAASAFDPTRDGLQSLCTMKNIIQGSHRDKNNETDGNDQLQRLQINFHRSNNMTEYFRASCYTIFTTNMRGMYEDSSWGFDEEKKMQELRHNGARFLTVVNEGDINEKVLAFSHYRFEWDNDEEPSCPVLYVYEIHVSSEAQRYGIGRRLMTIMEMTALQCKMKKVILTVFKKNLSAMRFYRERMKYGVDESSPSCYGEEADYEILSKAMCRA</sequence>
<accession>A0A7S1FZT1</accession>
<dbReference type="InterPro" id="IPR016181">
    <property type="entry name" value="Acyl_CoA_acyltransferase"/>
</dbReference>
<reference evidence="13" key="1">
    <citation type="submission" date="2021-01" db="EMBL/GenBank/DDBJ databases">
        <authorList>
            <person name="Corre E."/>
            <person name="Pelletier E."/>
            <person name="Niang G."/>
            <person name="Scheremetjew M."/>
            <person name="Finn R."/>
            <person name="Kale V."/>
            <person name="Holt S."/>
            <person name="Cochrane G."/>
            <person name="Meng A."/>
            <person name="Brown T."/>
            <person name="Cohen L."/>
        </authorList>
    </citation>
    <scope>NUCLEOTIDE SEQUENCE</scope>
    <source>
        <strain evidence="13">308</strain>
    </source>
</reference>